<comment type="caution">
    <text evidence="2">The sequence shown here is derived from an EMBL/GenBank/DDBJ whole genome shotgun (WGS) entry which is preliminary data.</text>
</comment>
<feature type="region of interest" description="Disordered" evidence="1">
    <location>
        <begin position="24"/>
        <end position="78"/>
    </location>
</feature>
<proteinExistence type="predicted"/>
<organism evidence="2 3">
    <name type="scientific">Sphaerosporella brunnea</name>
    <dbReference type="NCBI Taxonomy" id="1250544"/>
    <lineage>
        <taxon>Eukaryota</taxon>
        <taxon>Fungi</taxon>
        <taxon>Dikarya</taxon>
        <taxon>Ascomycota</taxon>
        <taxon>Pezizomycotina</taxon>
        <taxon>Pezizomycetes</taxon>
        <taxon>Pezizales</taxon>
        <taxon>Pyronemataceae</taxon>
        <taxon>Sphaerosporella</taxon>
    </lineage>
</organism>
<dbReference type="Pfam" id="PF02178">
    <property type="entry name" value="AT_hook"/>
    <property type="match status" value="2"/>
</dbReference>
<gene>
    <name evidence="2" type="ORF">FN846DRAFT_896305</name>
</gene>
<dbReference type="Proteomes" id="UP000326924">
    <property type="component" value="Unassembled WGS sequence"/>
</dbReference>
<keyword evidence="3" id="KW-1185">Reference proteome</keyword>
<evidence type="ECO:0000313" key="2">
    <source>
        <dbReference type="EMBL" id="KAA8893066.1"/>
    </source>
</evidence>
<feature type="compositionally biased region" description="Polar residues" evidence="1">
    <location>
        <begin position="50"/>
        <end position="62"/>
    </location>
</feature>
<sequence length="158" mass="16257">MSMENSATANKYVHPSLAGIASAVPESAAQKKRGRPAKTTLRGAGEDTMVATTRQATCNSEAAATRRNPGRLRKPSMTAAPTISLAALHGHAPRAELPSLIVVLKVRTVGAGVAGDISGAVVSEQMEATAVATGTVPVVGTTAPRRKRGRPRKAQALQ</sequence>
<dbReference type="InterPro" id="IPR017956">
    <property type="entry name" value="AT_hook_DNA-bd_motif"/>
</dbReference>
<dbReference type="SMART" id="SM00384">
    <property type="entry name" value="AT_hook"/>
    <property type="match status" value="2"/>
</dbReference>
<reference evidence="2 3" key="1">
    <citation type="submission" date="2019-09" db="EMBL/GenBank/DDBJ databases">
        <title>Draft genome of the ectomycorrhizal ascomycete Sphaerosporella brunnea.</title>
        <authorList>
            <consortium name="DOE Joint Genome Institute"/>
            <person name="Benucci G.M."/>
            <person name="Marozzi G."/>
            <person name="Antonielli L."/>
            <person name="Sanchez S."/>
            <person name="Marco P."/>
            <person name="Wang X."/>
            <person name="Falini L.B."/>
            <person name="Barry K."/>
            <person name="Haridas S."/>
            <person name="Lipzen A."/>
            <person name="Labutti K."/>
            <person name="Grigoriev I.V."/>
            <person name="Murat C."/>
            <person name="Martin F."/>
            <person name="Albertini E."/>
            <person name="Donnini D."/>
            <person name="Bonito G."/>
        </authorList>
    </citation>
    <scope>NUCLEOTIDE SEQUENCE [LARGE SCALE GENOMIC DNA]</scope>
    <source>
        <strain evidence="2 3">Sb_GMNB300</strain>
    </source>
</reference>
<name>A0A5J5EDJ1_9PEZI</name>
<dbReference type="AlphaFoldDB" id="A0A5J5EDJ1"/>
<dbReference type="InParanoid" id="A0A5J5EDJ1"/>
<dbReference type="EMBL" id="VXIS01000511">
    <property type="protein sequence ID" value="KAA8893066.1"/>
    <property type="molecule type" value="Genomic_DNA"/>
</dbReference>
<accession>A0A5J5EDJ1</accession>
<dbReference type="PRINTS" id="PR00929">
    <property type="entry name" value="ATHOOK"/>
</dbReference>
<protein>
    <submittedName>
        <fullName evidence="2">Uncharacterized protein</fullName>
    </submittedName>
</protein>
<evidence type="ECO:0000256" key="1">
    <source>
        <dbReference type="SAM" id="MobiDB-lite"/>
    </source>
</evidence>
<dbReference type="GO" id="GO:0003677">
    <property type="term" value="F:DNA binding"/>
    <property type="evidence" value="ECO:0007669"/>
    <property type="project" value="InterPro"/>
</dbReference>
<evidence type="ECO:0000313" key="3">
    <source>
        <dbReference type="Proteomes" id="UP000326924"/>
    </source>
</evidence>